<name>A0ABQ4S6F4_9HYPH</name>
<dbReference type="Proteomes" id="UP001055125">
    <property type="component" value="Unassembled WGS sequence"/>
</dbReference>
<organism evidence="1 2">
    <name type="scientific">Methylobacterium iners</name>
    <dbReference type="NCBI Taxonomy" id="418707"/>
    <lineage>
        <taxon>Bacteria</taxon>
        <taxon>Pseudomonadati</taxon>
        <taxon>Pseudomonadota</taxon>
        <taxon>Alphaproteobacteria</taxon>
        <taxon>Hyphomicrobiales</taxon>
        <taxon>Methylobacteriaceae</taxon>
        <taxon>Methylobacterium</taxon>
    </lineage>
</organism>
<protein>
    <submittedName>
        <fullName evidence="1">Uncharacterized protein</fullName>
    </submittedName>
</protein>
<accession>A0ABQ4S6F4</accession>
<keyword evidence="2" id="KW-1185">Reference proteome</keyword>
<sequence>MRSFAMNDLESCLHALKNMSDHGVTSGQAIDDALKDYLAAHPPPARLQAVALLEEYLKAGGTQLEPHAFWNAVQGKAAELARILRADA</sequence>
<dbReference type="EMBL" id="BPQP01000088">
    <property type="protein sequence ID" value="GJD97362.1"/>
    <property type="molecule type" value="Genomic_DNA"/>
</dbReference>
<comment type="caution">
    <text evidence="1">The sequence shown here is derived from an EMBL/GenBank/DDBJ whole genome shotgun (WGS) entry which is preliminary data.</text>
</comment>
<gene>
    <name evidence="1" type="ORF">OCOJLMKI_4592</name>
</gene>
<evidence type="ECO:0000313" key="1">
    <source>
        <dbReference type="EMBL" id="GJD97362.1"/>
    </source>
</evidence>
<evidence type="ECO:0000313" key="2">
    <source>
        <dbReference type="Proteomes" id="UP001055125"/>
    </source>
</evidence>
<dbReference type="RefSeq" id="WP_238246430.1">
    <property type="nucleotide sequence ID" value="NZ_BPQP01000088.1"/>
</dbReference>
<reference evidence="1" key="2">
    <citation type="submission" date="2021-08" db="EMBL/GenBank/DDBJ databases">
        <authorList>
            <person name="Tani A."/>
            <person name="Ola A."/>
            <person name="Ogura Y."/>
            <person name="Katsura K."/>
            <person name="Hayashi T."/>
        </authorList>
    </citation>
    <scope>NUCLEOTIDE SEQUENCE</scope>
    <source>
        <strain evidence="1">DSM 19015</strain>
    </source>
</reference>
<proteinExistence type="predicted"/>
<reference evidence="1" key="1">
    <citation type="journal article" date="2021" name="Front. Microbiol.">
        <title>Comprehensive Comparative Genomics and Phenotyping of Methylobacterium Species.</title>
        <authorList>
            <person name="Alessa O."/>
            <person name="Ogura Y."/>
            <person name="Fujitani Y."/>
            <person name="Takami H."/>
            <person name="Hayashi T."/>
            <person name="Sahin N."/>
            <person name="Tani A."/>
        </authorList>
    </citation>
    <scope>NUCLEOTIDE SEQUENCE</scope>
    <source>
        <strain evidence="1">DSM 19015</strain>
    </source>
</reference>